<evidence type="ECO:0000313" key="11">
    <source>
        <dbReference type="Proteomes" id="UP000664466"/>
    </source>
</evidence>
<keyword evidence="4" id="KW-0378">Hydrolase</keyword>
<dbReference type="GO" id="GO:0016787">
    <property type="term" value="F:hydrolase activity"/>
    <property type="evidence" value="ECO:0007669"/>
    <property type="project" value="UniProtKB-KW"/>
</dbReference>
<keyword evidence="6" id="KW-0051">Antiviral defense</keyword>
<dbReference type="Proteomes" id="UP000664466">
    <property type="component" value="Unassembled WGS sequence"/>
</dbReference>
<evidence type="ECO:0000256" key="2">
    <source>
        <dbReference type="ARBA" id="ARBA00022737"/>
    </source>
</evidence>
<gene>
    <name evidence="10" type="primary">cas13a</name>
    <name evidence="10" type="ORF">J1836_014460</name>
    <name evidence="9" type="ORF">J1836_19070</name>
</gene>
<evidence type="ECO:0000256" key="6">
    <source>
        <dbReference type="ARBA" id="ARBA00023118"/>
    </source>
</evidence>
<sequence>MQIIKPYGRSFTETNQRVLLDKHRDKHDVPPFAASHEKLVIAQWVSVIDKIICKPNPKAKISLPTPQQYQLRETLGKAAWLELNKRLPCSDHAVFWRSKIHPYGDAKEQEPAPLLQGRWYQRFVGDIEPTAITENVAQIIVERIASHLYEAELRLSPEAEPRRKGKIQAQAESIKENILLQSKSLATWCDADWTAYNRHDVAERIYLVAKDRLKQKQEARKNKQPMQPEWRIDSSLAGKMLFEHWAKVYSGTDGKSRITEAKQEKPGLFHLHMAVKDFYTRLFDSDRRDETLVEFLLPRKKKALREKLEHKSKNTDLAASIRLGKILYYREAESETVPLANSRFWGSDGQAEIKRAEAFVRVWRHVLGQANLTLANWASLASPDELWEKDSFDSKFLDHVEKLFEKDAGLDSRLAIFNQNLHLLFGTSASLFQTDDGITQKASILLAYQGGSALRHAAFHFKGRDKFLEVLDEELSEKGRSSGLLTPLGALWDKTQEKQDERLLATLEGAHVFQVCTQAQVQQLVNGVCAIPTGDLPLPRFGRVIERNHNAGLKTGLPPRVNRQAMEQNPAQKCQYVVLKMLYERPFRVWLEGATDAMLSTWLTTALNRSTTAARNNPDVRRKSEAERELVTARAAKLPIAIGGKDGQGKNKSIRQFFHDLSAATASEMRVQRGYASDAEKAREQAEYIDELLRDVVALAFKDFLDGKGLCWLLDIDPKQALQPIRCCPTENIQLPASTLQIVNWQPVLYFLLHLMPVGEVSQLLHQLAKWEILAKPEQARNDTEGTRIKALQHTLKLYLDMHDSQYTGDDAMPTVERDVLTAFSSFYENPRVFAQVFENQGNGRERAQYLPQRGLREIRRFGHTPVLQTLVKKKITAEDVSRCLTAEAPLKNGIYSVVAEAQSQREALHAQWVKERKQFEGYQGYAAALKKVVAHRQDSNHIRLVDHVAAHRIVMKVLARLADFSGLFERDLTFVTLATLHEYQLKSEDFFVTDNPPKYNKKGKMEDDGLTLFKKGQIIEAMGKVQVSQNAVKQAIVGRVNLDLYRSIRNDFAHFNMLYGKQRTMQIISGKKELRCPDMGLTCWVNCARDLMSYDRKLKNAVSQSIMELLEREGFILKWEMNSHHQLCNATIESRVVHHLGDKTFPLKADKRAFCRITESLHSDAFVKMLAAAFGGAAHPNQDIGTLDLQTVNWEGAKAKWAGSQ</sequence>
<dbReference type="RefSeq" id="WP_207252706.1">
    <property type="nucleotide sequence ID" value="NZ_JAFMPM010000008.1"/>
</dbReference>
<protein>
    <recommendedName>
        <fullName evidence="8">CRISPR-associated endoribonuclease Cas13a</fullName>
    </recommendedName>
</protein>
<evidence type="ECO:0000256" key="4">
    <source>
        <dbReference type="ARBA" id="ARBA00022801"/>
    </source>
</evidence>
<dbReference type="AlphaFoldDB" id="A0A8B0SFG9"/>
<reference evidence="9 11" key="1">
    <citation type="submission" date="2021-03" db="EMBL/GenBank/DDBJ databases">
        <title>Draft genome and methylome analysis of Thiotrix fructosivoruns ATCC 49748.</title>
        <authorList>
            <person name="Fomenkov A."/>
            <person name="Grabovich M.Y."/>
            <person name="Roberts R.J."/>
        </authorList>
    </citation>
    <scope>NUCLEOTIDE SEQUENCE [LARGE SCALE GENOMIC DNA]</scope>
    <source>
        <strain evidence="9 11">ATCC 49748</strain>
    </source>
</reference>
<dbReference type="EMBL" id="CP072748">
    <property type="protein sequence ID" value="QTX09804.1"/>
    <property type="molecule type" value="Genomic_DNA"/>
</dbReference>
<keyword evidence="11" id="KW-1185">Reference proteome</keyword>
<dbReference type="NCBIfam" id="NF038188">
    <property type="entry name" value="cas13A_C2c2"/>
    <property type="match status" value="1"/>
</dbReference>
<keyword evidence="1" id="KW-0540">Nuclease</keyword>
<reference evidence="10" key="2">
    <citation type="submission" date="2021-04" db="EMBL/GenBank/DDBJ databases">
        <title>Complete Genome and methylome analysis of Thiothrix fructosivorans ATCC 49748.</title>
        <authorList>
            <person name="Fomenkov A."/>
            <person name="Sun L."/>
            <person name="Vincze T."/>
            <person name="Grabovich M.Y."/>
            <person name="Roberts R.J."/>
        </authorList>
    </citation>
    <scope>NUCLEOTIDE SEQUENCE</scope>
    <source>
        <strain evidence="10">ATCC 49748</strain>
    </source>
</reference>
<name>A0A8B0SFG9_9GAMM</name>
<dbReference type="GO" id="GO:0051607">
    <property type="term" value="P:defense response to virus"/>
    <property type="evidence" value="ECO:0007669"/>
    <property type="project" value="UniProtKB-KW"/>
</dbReference>
<evidence type="ECO:0000256" key="8">
    <source>
        <dbReference type="ARBA" id="ARBA00044792"/>
    </source>
</evidence>
<evidence type="ECO:0000256" key="5">
    <source>
        <dbReference type="ARBA" id="ARBA00022884"/>
    </source>
</evidence>
<evidence type="ECO:0000313" key="9">
    <source>
        <dbReference type="EMBL" id="MBO0615002.1"/>
    </source>
</evidence>
<dbReference type="GO" id="GO:0004519">
    <property type="term" value="F:endonuclease activity"/>
    <property type="evidence" value="ECO:0007669"/>
    <property type="project" value="UniProtKB-KW"/>
</dbReference>
<dbReference type="InterPro" id="IPR053395">
    <property type="entry name" value="Cas13a_endoribonuclease"/>
</dbReference>
<keyword evidence="5" id="KW-0694">RNA-binding</keyword>
<evidence type="ECO:0000313" key="10">
    <source>
        <dbReference type="EMBL" id="QTX09804.1"/>
    </source>
</evidence>
<comment type="similarity">
    <text evidence="7">Belongs to the CRISPR-associated endoribonuclease Cas13a family.</text>
</comment>
<dbReference type="GO" id="GO:0003723">
    <property type="term" value="F:RNA binding"/>
    <property type="evidence" value="ECO:0007669"/>
    <property type="project" value="UniProtKB-KW"/>
</dbReference>
<accession>A0A8B0SFG9</accession>
<dbReference type="EMBL" id="JAFMPM010000008">
    <property type="protein sequence ID" value="MBO0615002.1"/>
    <property type="molecule type" value="Genomic_DNA"/>
</dbReference>
<keyword evidence="2" id="KW-0677">Repeat</keyword>
<keyword evidence="3" id="KW-0255">Endonuclease</keyword>
<evidence type="ECO:0000256" key="3">
    <source>
        <dbReference type="ARBA" id="ARBA00022759"/>
    </source>
</evidence>
<evidence type="ECO:0000256" key="1">
    <source>
        <dbReference type="ARBA" id="ARBA00022722"/>
    </source>
</evidence>
<proteinExistence type="inferred from homology"/>
<organism evidence="10">
    <name type="scientific">Thiothrix fructosivorans</name>
    <dbReference type="NCBI Taxonomy" id="111770"/>
    <lineage>
        <taxon>Bacteria</taxon>
        <taxon>Pseudomonadati</taxon>
        <taxon>Pseudomonadota</taxon>
        <taxon>Gammaproteobacteria</taxon>
        <taxon>Thiotrichales</taxon>
        <taxon>Thiotrichaceae</taxon>
        <taxon>Thiothrix</taxon>
    </lineage>
</organism>
<evidence type="ECO:0000256" key="7">
    <source>
        <dbReference type="ARBA" id="ARBA00044753"/>
    </source>
</evidence>